<organism evidence="13 14">
    <name type="scientific">Paenibacillus lutimineralis</name>
    <dbReference type="NCBI Taxonomy" id="2707005"/>
    <lineage>
        <taxon>Bacteria</taxon>
        <taxon>Bacillati</taxon>
        <taxon>Bacillota</taxon>
        <taxon>Bacilli</taxon>
        <taxon>Bacillales</taxon>
        <taxon>Paenibacillaceae</taxon>
        <taxon>Paenibacillus</taxon>
    </lineage>
</organism>
<evidence type="ECO:0000256" key="6">
    <source>
        <dbReference type="ARBA" id="ARBA00022960"/>
    </source>
</evidence>
<comment type="pathway">
    <text evidence="1 9">Cell wall biogenesis; peptidoglycan biosynthesis.</text>
</comment>
<keyword evidence="11" id="KW-0472">Membrane</keyword>
<evidence type="ECO:0000256" key="9">
    <source>
        <dbReference type="PROSITE-ProRule" id="PRU01373"/>
    </source>
</evidence>
<dbReference type="InterPro" id="IPR050979">
    <property type="entry name" value="LD-transpeptidase"/>
</dbReference>
<dbReference type="OrthoDB" id="9787225at2"/>
<dbReference type="GO" id="GO:0008360">
    <property type="term" value="P:regulation of cell shape"/>
    <property type="evidence" value="ECO:0007669"/>
    <property type="project" value="UniProtKB-UniRule"/>
</dbReference>
<keyword evidence="8 9" id="KW-0961">Cell wall biogenesis/degradation</keyword>
<evidence type="ECO:0000256" key="10">
    <source>
        <dbReference type="SAM" id="MobiDB-lite"/>
    </source>
</evidence>
<gene>
    <name evidence="13" type="ORF">EI981_19250</name>
</gene>
<dbReference type="InterPro" id="IPR005490">
    <property type="entry name" value="LD_TPept_cat_dom"/>
</dbReference>
<evidence type="ECO:0000256" key="4">
    <source>
        <dbReference type="ARBA" id="ARBA00022679"/>
    </source>
</evidence>
<dbReference type="RefSeq" id="WP_127000922.1">
    <property type="nucleotide sequence ID" value="NZ_CP034346.1"/>
</dbReference>
<evidence type="ECO:0000256" key="5">
    <source>
        <dbReference type="ARBA" id="ARBA00022801"/>
    </source>
</evidence>
<feature type="region of interest" description="Disordered" evidence="10">
    <location>
        <begin position="307"/>
        <end position="335"/>
    </location>
</feature>
<dbReference type="UniPathway" id="UPA00219"/>
<dbReference type="Proteomes" id="UP000270678">
    <property type="component" value="Chromosome"/>
</dbReference>
<feature type="active site" description="Nucleophile" evidence="9">
    <location>
        <position position="429"/>
    </location>
</feature>
<evidence type="ECO:0000256" key="1">
    <source>
        <dbReference type="ARBA" id="ARBA00004752"/>
    </source>
</evidence>
<dbReference type="PANTHER" id="PTHR30582:SF24">
    <property type="entry name" value="L,D-TRANSPEPTIDASE ERFK_SRFK-RELATED"/>
    <property type="match status" value="1"/>
</dbReference>
<evidence type="ECO:0000256" key="11">
    <source>
        <dbReference type="SAM" id="Phobius"/>
    </source>
</evidence>
<feature type="compositionally biased region" description="Basic and acidic residues" evidence="10">
    <location>
        <begin position="314"/>
        <end position="329"/>
    </location>
</feature>
<dbReference type="GO" id="GO:0071972">
    <property type="term" value="F:peptidoglycan L,D-transpeptidase activity"/>
    <property type="evidence" value="ECO:0007669"/>
    <property type="project" value="TreeGrafter"/>
</dbReference>
<keyword evidence="11" id="KW-0812">Transmembrane</keyword>
<keyword evidence="6 9" id="KW-0133">Cell shape</keyword>
<keyword evidence="14" id="KW-1185">Reference proteome</keyword>
<dbReference type="GO" id="GO:0016757">
    <property type="term" value="F:glycosyltransferase activity"/>
    <property type="evidence" value="ECO:0007669"/>
    <property type="project" value="UniProtKB-KW"/>
</dbReference>
<dbReference type="GO" id="GO:0005576">
    <property type="term" value="C:extracellular region"/>
    <property type="evidence" value="ECO:0007669"/>
    <property type="project" value="TreeGrafter"/>
</dbReference>
<accession>A0A3S9V193</accession>
<name>A0A3S9V193_9BACL</name>
<reference evidence="14" key="1">
    <citation type="submission" date="2018-12" db="EMBL/GenBank/DDBJ databases">
        <title>Complete genome sequence of Paenibacillus sp. MBLB1234.</title>
        <authorList>
            <person name="Nam Y.-D."/>
            <person name="Kang J."/>
            <person name="Chung W.-H."/>
            <person name="Park Y.S."/>
        </authorList>
    </citation>
    <scope>NUCLEOTIDE SEQUENCE [LARGE SCALE GENOMIC DNA]</scope>
    <source>
        <strain evidence="14">MBLB1234</strain>
    </source>
</reference>
<dbReference type="PROSITE" id="PS52029">
    <property type="entry name" value="LD_TPASE"/>
    <property type="match status" value="1"/>
</dbReference>
<dbReference type="PANTHER" id="PTHR30582">
    <property type="entry name" value="L,D-TRANSPEPTIDASE"/>
    <property type="match status" value="1"/>
</dbReference>
<keyword evidence="5" id="KW-0378">Hydrolase</keyword>
<dbReference type="AlphaFoldDB" id="A0A3S9V193"/>
<dbReference type="KEGG" id="plut:EI981_19250"/>
<comment type="similarity">
    <text evidence="2">Belongs to the YkuD family.</text>
</comment>
<dbReference type="GO" id="GO:0071555">
    <property type="term" value="P:cell wall organization"/>
    <property type="evidence" value="ECO:0007669"/>
    <property type="project" value="UniProtKB-UniRule"/>
</dbReference>
<dbReference type="EMBL" id="CP034346">
    <property type="protein sequence ID" value="AZS16374.1"/>
    <property type="molecule type" value="Genomic_DNA"/>
</dbReference>
<feature type="transmembrane region" description="Helical" evidence="11">
    <location>
        <begin position="81"/>
        <end position="102"/>
    </location>
</feature>
<dbReference type="Pfam" id="PF03734">
    <property type="entry name" value="YkuD"/>
    <property type="match status" value="1"/>
</dbReference>
<proteinExistence type="inferred from homology"/>
<evidence type="ECO:0000256" key="2">
    <source>
        <dbReference type="ARBA" id="ARBA00005992"/>
    </source>
</evidence>
<dbReference type="SUPFAM" id="SSF141523">
    <property type="entry name" value="L,D-transpeptidase catalytic domain-like"/>
    <property type="match status" value="1"/>
</dbReference>
<keyword evidence="11" id="KW-1133">Transmembrane helix</keyword>
<keyword evidence="3" id="KW-0328">Glycosyltransferase</keyword>
<feature type="active site" description="Proton donor/acceptor" evidence="9">
    <location>
        <position position="413"/>
    </location>
</feature>
<keyword evidence="7 9" id="KW-0573">Peptidoglycan synthesis</keyword>
<evidence type="ECO:0000313" key="13">
    <source>
        <dbReference type="EMBL" id="AZS16374.1"/>
    </source>
</evidence>
<dbReference type="CDD" id="cd16913">
    <property type="entry name" value="YkuD_like"/>
    <property type="match status" value="1"/>
</dbReference>
<evidence type="ECO:0000313" key="14">
    <source>
        <dbReference type="Proteomes" id="UP000270678"/>
    </source>
</evidence>
<keyword evidence="4" id="KW-0808">Transferase</keyword>
<evidence type="ECO:0000256" key="8">
    <source>
        <dbReference type="ARBA" id="ARBA00023316"/>
    </source>
</evidence>
<dbReference type="GO" id="GO:0018104">
    <property type="term" value="P:peptidoglycan-protein cross-linking"/>
    <property type="evidence" value="ECO:0007669"/>
    <property type="project" value="TreeGrafter"/>
</dbReference>
<dbReference type="Gene3D" id="2.40.440.10">
    <property type="entry name" value="L,D-transpeptidase catalytic domain-like"/>
    <property type="match status" value="1"/>
</dbReference>
<sequence>MKNTAYLKSYVKNHPDNKMAWYLLGKEYESAGQEGKAQYCYNQAGSVYEAFEATKVPADLWQEYQDKLHEESRRKDKRKGLVRKIGIVLVFLLLLNLSSAYAPGQFALDLPVQDDSDTIADDLGLTVKNPGPDSEAMWPENERNLGIGSPGEGQGAEFTASAYQSNTDNPYESLEDLYGDKLKTSASKVVVLGMKQKAEWLIWTKDMPVVYELDKSPQDGVMKVQSYDPKACQCTPPDATKLQKEGKAWIERQETLAVLSTAIRTYKEQKGTWPESLDQLVQPFPDNWLAGSNPLMRHEFKRVLALQQQAGSKPQKEGEQHPTASEDRLNSNPGGEPLYFKEPLRIVIDKDAHLLAVVSGNIILRSYKVGLGGDKTPEGTFKVSDKVINPNGKDDGDFGSRGMQLSDTNYAIHGTNEPDSIGKDESLGCIRMLKKDVEELFDLIPRGAKIEIGKGILPQLESVPKERFVLKRSQDQTNPHRTYHWLL</sequence>
<evidence type="ECO:0000259" key="12">
    <source>
        <dbReference type="PROSITE" id="PS52029"/>
    </source>
</evidence>
<evidence type="ECO:0000256" key="3">
    <source>
        <dbReference type="ARBA" id="ARBA00022676"/>
    </source>
</evidence>
<protein>
    <submittedName>
        <fullName evidence="13">L,D-transpeptidase</fullName>
    </submittedName>
</protein>
<feature type="domain" description="L,D-TPase catalytic" evidence="12">
    <location>
        <begin position="344"/>
        <end position="453"/>
    </location>
</feature>
<evidence type="ECO:0000256" key="7">
    <source>
        <dbReference type="ARBA" id="ARBA00022984"/>
    </source>
</evidence>
<dbReference type="InterPro" id="IPR038063">
    <property type="entry name" value="Transpep_catalytic_dom"/>
</dbReference>